<comment type="caution">
    <text evidence="1">The sequence shown here is derived from an EMBL/GenBank/DDBJ whole genome shotgun (WGS) entry which is preliminary data.</text>
</comment>
<reference evidence="1" key="1">
    <citation type="submission" date="2021-10" db="EMBL/GenBank/DDBJ databases">
        <authorList>
            <person name="Criscuolo A."/>
        </authorList>
    </citation>
    <scope>NUCLEOTIDE SEQUENCE</scope>
    <source>
        <strain evidence="1">CIP111885</strain>
    </source>
</reference>
<name>A0A9C7LD10_9BACI</name>
<dbReference type="EMBL" id="CAKJTG010000053">
    <property type="protein sequence ID" value="CAG9610788.1"/>
    <property type="molecule type" value="Genomic_DNA"/>
</dbReference>
<protein>
    <recommendedName>
        <fullName evidence="3">YolD-like family protein</fullName>
    </recommendedName>
</protein>
<gene>
    <name evidence="1" type="ORF">NEOCIP111885_04566</name>
</gene>
<keyword evidence="2" id="KW-1185">Reference proteome</keyword>
<proteinExistence type="predicted"/>
<dbReference type="InterPro" id="IPR014962">
    <property type="entry name" value="YolD"/>
</dbReference>
<evidence type="ECO:0000313" key="2">
    <source>
        <dbReference type="Proteomes" id="UP000789845"/>
    </source>
</evidence>
<dbReference type="RefSeq" id="WP_230499145.1">
    <property type="nucleotide sequence ID" value="NZ_CAKJTG010000053.1"/>
</dbReference>
<sequence length="115" mass="13751">MSRIRDRGKMKWQSAFFMPEHVKMLKELRSDYQKINKPIVDESQIDEFEQKLCLALEHKQSITITIWEEGFFRMFIGSVQKLDEWNKTIHLVEEDGCLTTIWFNQVVGVDLLEEK</sequence>
<evidence type="ECO:0008006" key="3">
    <source>
        <dbReference type="Google" id="ProtNLM"/>
    </source>
</evidence>
<dbReference type="PANTHER" id="PTHR40051:SF1">
    <property type="entry name" value="YOLD-LIKE FAMILY PROTEIN"/>
    <property type="match status" value="1"/>
</dbReference>
<dbReference type="Pfam" id="PF08863">
    <property type="entry name" value="YolD"/>
    <property type="match status" value="1"/>
</dbReference>
<evidence type="ECO:0000313" key="1">
    <source>
        <dbReference type="EMBL" id="CAG9610788.1"/>
    </source>
</evidence>
<dbReference type="AlphaFoldDB" id="A0A9C7LD10"/>
<dbReference type="PANTHER" id="PTHR40051">
    <property type="entry name" value="IG HYPOTHETICAL 15966"/>
    <property type="match status" value="1"/>
</dbReference>
<dbReference type="Proteomes" id="UP000789845">
    <property type="component" value="Unassembled WGS sequence"/>
</dbReference>
<accession>A0A9C7LD10</accession>
<organism evidence="1 2">
    <name type="scientific">Pseudoneobacillus rhizosphaerae</name>
    <dbReference type="NCBI Taxonomy" id="2880968"/>
    <lineage>
        <taxon>Bacteria</taxon>
        <taxon>Bacillati</taxon>
        <taxon>Bacillota</taxon>
        <taxon>Bacilli</taxon>
        <taxon>Bacillales</taxon>
        <taxon>Bacillaceae</taxon>
        <taxon>Pseudoneobacillus</taxon>
    </lineage>
</organism>